<proteinExistence type="predicted"/>
<reference evidence="3" key="1">
    <citation type="submission" date="2021-04" db="EMBL/GenBank/DDBJ databases">
        <title>Phylogenetic analysis of Acidobacteriaceae.</title>
        <authorList>
            <person name="Qiu L."/>
            <person name="Zhang Q."/>
        </authorList>
    </citation>
    <scope>NUCLEOTIDE SEQUENCE</scope>
    <source>
        <strain evidence="3">DSM 25168</strain>
    </source>
</reference>
<evidence type="ECO:0000256" key="1">
    <source>
        <dbReference type="SAM" id="MobiDB-lite"/>
    </source>
</evidence>
<evidence type="ECO:0000313" key="4">
    <source>
        <dbReference type="Proteomes" id="UP001059380"/>
    </source>
</evidence>
<name>A0A9J7BHE4_9BACT</name>
<organism evidence="3 4">
    <name type="scientific">Occallatibacter riparius</name>
    <dbReference type="NCBI Taxonomy" id="1002689"/>
    <lineage>
        <taxon>Bacteria</taxon>
        <taxon>Pseudomonadati</taxon>
        <taxon>Acidobacteriota</taxon>
        <taxon>Terriglobia</taxon>
        <taxon>Terriglobales</taxon>
        <taxon>Acidobacteriaceae</taxon>
        <taxon>Occallatibacter</taxon>
    </lineage>
</organism>
<dbReference type="AlphaFoldDB" id="A0A9J7BHE4"/>
<protein>
    <recommendedName>
        <fullName evidence="5">Tetratricopeptide repeat protein</fullName>
    </recommendedName>
</protein>
<evidence type="ECO:0000256" key="2">
    <source>
        <dbReference type="SAM" id="SignalP"/>
    </source>
</evidence>
<sequence length="285" mass="31178">MMEAKQKFRAAQVSLCVVLTAFADCPLLGQQPSPSSDSAATSAQDDPLVGLSPENRALFDTLRKAAQQGDEASTLASGKKLLPALTPGTRLCNFVTGLTAGSAVETGDTDYALTLLKPLTEANPDDWRSASLLARAYAESGDKTSRDRQVAHVIELHKKSADPDFAKLHVFPIQKVALHSGYAVFLYPFEPLKPYNTYLLALVYSKEDKLDYRLELGSEDADQAFFKAKHPGERRFSIDSYRRDAGNENGPESQALHGFIDGVFNYDTMRDRMVQAANDVKPSGK</sequence>
<dbReference type="KEGG" id="orp:MOP44_16355"/>
<feature type="region of interest" description="Disordered" evidence="1">
    <location>
        <begin position="31"/>
        <end position="50"/>
    </location>
</feature>
<evidence type="ECO:0008006" key="5">
    <source>
        <dbReference type="Google" id="ProtNLM"/>
    </source>
</evidence>
<dbReference type="EMBL" id="CP093313">
    <property type="protein sequence ID" value="UWZ82143.1"/>
    <property type="molecule type" value="Genomic_DNA"/>
</dbReference>
<dbReference type="RefSeq" id="WP_260791254.1">
    <property type="nucleotide sequence ID" value="NZ_CP093313.1"/>
</dbReference>
<feature type="chain" id="PRO_5039919808" description="Tetratricopeptide repeat protein" evidence="2">
    <location>
        <begin position="24"/>
        <end position="285"/>
    </location>
</feature>
<dbReference type="Proteomes" id="UP001059380">
    <property type="component" value="Chromosome"/>
</dbReference>
<gene>
    <name evidence="3" type="ORF">MOP44_16355</name>
</gene>
<feature type="compositionally biased region" description="Low complexity" evidence="1">
    <location>
        <begin position="31"/>
        <end position="47"/>
    </location>
</feature>
<keyword evidence="2" id="KW-0732">Signal</keyword>
<keyword evidence="4" id="KW-1185">Reference proteome</keyword>
<accession>A0A9J7BHE4</accession>
<evidence type="ECO:0000313" key="3">
    <source>
        <dbReference type="EMBL" id="UWZ82143.1"/>
    </source>
</evidence>
<feature type="signal peptide" evidence="2">
    <location>
        <begin position="1"/>
        <end position="23"/>
    </location>
</feature>